<dbReference type="InterPro" id="IPR011050">
    <property type="entry name" value="Pectin_lyase_fold/virulence"/>
</dbReference>
<dbReference type="InterPro" id="IPR039448">
    <property type="entry name" value="Beta_helix"/>
</dbReference>
<dbReference type="InterPro" id="IPR012334">
    <property type="entry name" value="Pectin_lyas_fold"/>
</dbReference>
<protein>
    <submittedName>
        <fullName evidence="2">Nitrous oxidase accessory protein NosD</fullName>
    </submittedName>
</protein>
<dbReference type="RefSeq" id="WP_183773698.1">
    <property type="nucleotide sequence ID" value="NZ_JACIDK010000003.1"/>
</dbReference>
<accession>A0A840A309</accession>
<sequence length="336" mass="35655">MLEILLLALAADAAPQQAQSVERVAQRGPVTVRNALTLTLAMKTASPGATVVLAPGDYGQIALSDLNFGTPVTLVAKDAQTAGFVLKNVTGLRVVGLNVVLDQPGAGRLAVNDSQNIQFSGLTARGLPTGQGLFFTKSRNIRVEKSSFSGFRNGIVLSNCYDVAIEGSTFRRLGADGVTSNGTSRLLIKGNDFADFAPTPGSHPDAVQLFTRNTTASAEDITIVGNRIRRGSGGIMQGIFITDQVGTLPYRRVVIRDNIIEGSMYNGIALMHAEDVEVSGNTVQPYAGMNARINLSGVTGAQVFNNRYWKLLQSDNKDIVVKDRPSLSPIRAPAAP</sequence>
<proteinExistence type="predicted"/>
<dbReference type="EMBL" id="JACIDK010000003">
    <property type="protein sequence ID" value="MBB3892063.1"/>
    <property type="molecule type" value="Genomic_DNA"/>
</dbReference>
<evidence type="ECO:0000259" key="1">
    <source>
        <dbReference type="Pfam" id="PF13229"/>
    </source>
</evidence>
<evidence type="ECO:0000313" key="2">
    <source>
        <dbReference type="EMBL" id="MBB3892063.1"/>
    </source>
</evidence>
<name>A0A840A309_9CAUL</name>
<dbReference type="SMART" id="SM00710">
    <property type="entry name" value="PbH1"/>
    <property type="match status" value="5"/>
</dbReference>
<keyword evidence="3" id="KW-1185">Reference proteome</keyword>
<feature type="domain" description="Right handed beta helix" evidence="1">
    <location>
        <begin position="111"/>
        <end position="283"/>
    </location>
</feature>
<gene>
    <name evidence="2" type="ORF">GGQ61_002791</name>
</gene>
<dbReference type="Proteomes" id="UP000530564">
    <property type="component" value="Unassembled WGS sequence"/>
</dbReference>
<dbReference type="SUPFAM" id="SSF51126">
    <property type="entry name" value="Pectin lyase-like"/>
    <property type="match status" value="1"/>
</dbReference>
<comment type="caution">
    <text evidence="2">The sequence shown here is derived from an EMBL/GenBank/DDBJ whole genome shotgun (WGS) entry which is preliminary data.</text>
</comment>
<dbReference type="Gene3D" id="2.160.20.10">
    <property type="entry name" value="Single-stranded right-handed beta-helix, Pectin lyase-like"/>
    <property type="match status" value="2"/>
</dbReference>
<reference evidence="2 3" key="1">
    <citation type="submission" date="2020-08" db="EMBL/GenBank/DDBJ databases">
        <title>Genomic Encyclopedia of Type Strains, Phase IV (KMG-IV): sequencing the most valuable type-strain genomes for metagenomic binning, comparative biology and taxonomic classification.</title>
        <authorList>
            <person name="Goeker M."/>
        </authorList>
    </citation>
    <scope>NUCLEOTIDE SEQUENCE [LARGE SCALE GENOMIC DNA]</scope>
    <source>
        <strain evidence="2 3">DSM 21793</strain>
    </source>
</reference>
<dbReference type="AlphaFoldDB" id="A0A840A309"/>
<organism evidence="2 3">
    <name type="scientific">Phenylobacterium haematophilum</name>
    <dbReference type="NCBI Taxonomy" id="98513"/>
    <lineage>
        <taxon>Bacteria</taxon>
        <taxon>Pseudomonadati</taxon>
        <taxon>Pseudomonadota</taxon>
        <taxon>Alphaproteobacteria</taxon>
        <taxon>Caulobacterales</taxon>
        <taxon>Caulobacteraceae</taxon>
        <taxon>Phenylobacterium</taxon>
    </lineage>
</organism>
<evidence type="ECO:0000313" key="3">
    <source>
        <dbReference type="Proteomes" id="UP000530564"/>
    </source>
</evidence>
<dbReference type="Pfam" id="PF13229">
    <property type="entry name" value="Beta_helix"/>
    <property type="match status" value="1"/>
</dbReference>
<dbReference type="InterPro" id="IPR006626">
    <property type="entry name" value="PbH1"/>
</dbReference>